<dbReference type="GO" id="GO:0005737">
    <property type="term" value="C:cytoplasm"/>
    <property type="evidence" value="ECO:0007669"/>
    <property type="project" value="TreeGrafter"/>
</dbReference>
<keyword evidence="1" id="KW-0547">Nucleotide-binding</keyword>
<dbReference type="InterPro" id="IPR011761">
    <property type="entry name" value="ATP-grasp"/>
</dbReference>
<dbReference type="Proteomes" id="UP000468707">
    <property type="component" value="Unassembled WGS sequence"/>
</dbReference>
<evidence type="ECO:0000313" key="4">
    <source>
        <dbReference type="Proteomes" id="UP000468707"/>
    </source>
</evidence>
<evidence type="ECO:0000313" key="3">
    <source>
        <dbReference type="EMBL" id="NDV45422.1"/>
    </source>
</evidence>
<dbReference type="AlphaFoldDB" id="A0A6I5L4I9"/>
<reference evidence="3 4" key="1">
    <citation type="submission" date="2020-01" db="EMBL/GenBank/DDBJ databases">
        <title>Muricauda sediminis sp.nov. 40Bstr401.</title>
        <authorList>
            <person name="Xue Z."/>
            <person name="Zhu S."/>
            <person name="Ren N."/>
            <person name="Chen T."/>
            <person name="Chen X."/>
            <person name="Chen J."/>
            <person name="Yang J."/>
        </authorList>
    </citation>
    <scope>NUCLEOTIDE SEQUENCE [LARGE SCALE GENOMIC DNA]</scope>
    <source>
        <strain evidence="3 4">40Bstr401</strain>
    </source>
</reference>
<dbReference type="RefSeq" id="WP_163636628.1">
    <property type="nucleotide sequence ID" value="NZ_JAAAMI010000023.1"/>
</dbReference>
<protein>
    <submittedName>
        <fullName evidence="3">Grasp-with-spasm system ATP-grasp peptide maturase</fullName>
    </submittedName>
</protein>
<accession>A0A6I5L4I9</accession>
<sequence>MGKEKILILSEESDGTTDRVISWIKYFGVDFLRLNNTSELKFRGLYLSDCFDDVELEYNGNVFALSEFTSYWYRRGRLNLKFPEPEPPLENTALDFAVKETLVNEYDYLTNYIYAYFEKRNKRSIGSIYDNKTNKITNLKIARKVGLRIPATTVVSNKSQIIEFIKVYKKVIIKPIYQRGFYYEDSEVRTTGLSALIELEDVSKFPNNFSPCLLQEYIEKDVELRIFYLNGECFASAIFSQLDEKTKIDFRNYNWSKPNRTPPFKLPIEVANMISDFMSIVKMESGSLDMILTPDNKYVFLEVNPVGQFWQVSYPCNYKLEKKIAKYLSHL</sequence>
<dbReference type="PANTHER" id="PTHR21621:SF0">
    <property type="entry name" value="BETA-CITRYLGLUTAMATE SYNTHASE B-RELATED"/>
    <property type="match status" value="1"/>
</dbReference>
<dbReference type="InterPro" id="IPR026455">
    <property type="entry name" value="GRASP_w_spasm"/>
</dbReference>
<dbReference type="GO" id="GO:0046872">
    <property type="term" value="F:metal ion binding"/>
    <property type="evidence" value="ECO:0007669"/>
    <property type="project" value="InterPro"/>
</dbReference>
<dbReference type="EMBL" id="JAAAMI010000023">
    <property type="protein sequence ID" value="NDV45422.1"/>
    <property type="molecule type" value="Genomic_DNA"/>
</dbReference>
<dbReference type="SUPFAM" id="SSF56059">
    <property type="entry name" value="Glutathione synthetase ATP-binding domain-like"/>
    <property type="match status" value="1"/>
</dbReference>
<dbReference type="GO" id="GO:0005524">
    <property type="term" value="F:ATP binding"/>
    <property type="evidence" value="ECO:0007669"/>
    <property type="project" value="UniProtKB-UniRule"/>
</dbReference>
<keyword evidence="4" id="KW-1185">Reference proteome</keyword>
<dbReference type="PROSITE" id="PS50975">
    <property type="entry name" value="ATP_GRASP"/>
    <property type="match status" value="1"/>
</dbReference>
<evidence type="ECO:0000256" key="1">
    <source>
        <dbReference type="PROSITE-ProRule" id="PRU00409"/>
    </source>
</evidence>
<dbReference type="GO" id="GO:0018169">
    <property type="term" value="F:ribosomal S6-glutamic acid ligase activity"/>
    <property type="evidence" value="ECO:0007669"/>
    <property type="project" value="TreeGrafter"/>
</dbReference>
<dbReference type="NCBIfam" id="TIGR04192">
    <property type="entry name" value="GRASP_w_spasm"/>
    <property type="match status" value="1"/>
</dbReference>
<name>A0A6I5L4I9_9FLAO</name>
<comment type="caution">
    <text evidence="3">The sequence shown here is derived from an EMBL/GenBank/DDBJ whole genome shotgun (WGS) entry which is preliminary data.</text>
</comment>
<dbReference type="GO" id="GO:0009432">
    <property type="term" value="P:SOS response"/>
    <property type="evidence" value="ECO:0007669"/>
    <property type="project" value="TreeGrafter"/>
</dbReference>
<dbReference type="PANTHER" id="PTHR21621">
    <property type="entry name" value="RIBOSOMAL PROTEIN S6 MODIFICATION PROTEIN"/>
    <property type="match status" value="1"/>
</dbReference>
<proteinExistence type="predicted"/>
<evidence type="ECO:0000259" key="2">
    <source>
        <dbReference type="PROSITE" id="PS50975"/>
    </source>
</evidence>
<organism evidence="3 4">
    <name type="scientific">Flagellimonas sediminis</name>
    <dbReference type="NCBI Taxonomy" id="2696468"/>
    <lineage>
        <taxon>Bacteria</taxon>
        <taxon>Pseudomonadati</taxon>
        <taxon>Bacteroidota</taxon>
        <taxon>Flavobacteriia</taxon>
        <taxon>Flavobacteriales</taxon>
        <taxon>Flavobacteriaceae</taxon>
        <taxon>Flagellimonas</taxon>
    </lineage>
</organism>
<dbReference type="Gene3D" id="3.30.470.20">
    <property type="entry name" value="ATP-grasp fold, B domain"/>
    <property type="match status" value="1"/>
</dbReference>
<feature type="domain" description="ATP-grasp" evidence="2">
    <location>
        <begin position="139"/>
        <end position="329"/>
    </location>
</feature>
<dbReference type="InterPro" id="IPR004218">
    <property type="entry name" value="GSHS_ATP-bd"/>
</dbReference>
<dbReference type="Pfam" id="PF02955">
    <property type="entry name" value="GSH-S_ATP"/>
    <property type="match status" value="1"/>
</dbReference>
<keyword evidence="1" id="KW-0067">ATP-binding</keyword>
<gene>
    <name evidence="3" type="primary">gwsG</name>
    <name evidence="3" type="ORF">GTK07_19055</name>
</gene>
<dbReference type="GO" id="GO:0004363">
    <property type="term" value="F:glutathione synthase activity"/>
    <property type="evidence" value="ECO:0007669"/>
    <property type="project" value="InterPro"/>
</dbReference>